<feature type="transmembrane region" description="Helical" evidence="1">
    <location>
        <begin position="170"/>
        <end position="191"/>
    </location>
</feature>
<dbReference type="WBParaSite" id="Pan_g9207.t1">
    <property type="protein sequence ID" value="Pan_g9207.t1"/>
    <property type="gene ID" value="Pan_g9207"/>
</dbReference>
<evidence type="ECO:0000256" key="1">
    <source>
        <dbReference type="SAM" id="Phobius"/>
    </source>
</evidence>
<dbReference type="Proteomes" id="UP000492821">
    <property type="component" value="Unassembled WGS sequence"/>
</dbReference>
<reference evidence="3" key="2">
    <citation type="submission" date="2020-10" db="UniProtKB">
        <authorList>
            <consortium name="WormBaseParasite"/>
        </authorList>
    </citation>
    <scope>IDENTIFICATION</scope>
</reference>
<dbReference type="PANTHER" id="PTHR24002:SF4">
    <property type="entry name" value="MFS DOMAIN-CONTAINING PROTEIN"/>
    <property type="match status" value="1"/>
</dbReference>
<keyword evidence="1" id="KW-0812">Transmembrane</keyword>
<feature type="transmembrane region" description="Helical" evidence="1">
    <location>
        <begin position="79"/>
        <end position="96"/>
    </location>
</feature>
<dbReference type="GO" id="GO:0005635">
    <property type="term" value="C:nuclear envelope"/>
    <property type="evidence" value="ECO:0007669"/>
    <property type="project" value="TreeGrafter"/>
</dbReference>
<keyword evidence="1" id="KW-1133">Transmembrane helix</keyword>
<sequence>MLAKREKDRVKWSLLVIYGLANTFEQWCRVLMPFSQWQLRPRPSMFDTLILNSIGNASVVLGSLLIAQLIDSIGGRKTAIIATIFVSIYQTFLAHIQNYYVFGIWQTLLMLNHMPTIVEALIAQLVGEDGDEKERSRLMMRLTIPMSIAFAAGPYCAIQVLYLITPVLTTSQTLCGITNFLTVLPLVIFVLPEQNRKTPATIKLPTVQTYFELLKSENFLKTLMFIVIVTAPYTAYDQVLRSQLSTQMLTNPGDMAKLALLLGTVTLLVNVLLLPRLQNRFSPQSLLLGSMVVLFTSYVYLSFVTDYTYLIFGLPFQIAGVCVASGLLTAQLMGDVPRMHMGKAAALNRIAQLAATTLTPLLTGYYIDGAETKILCYTAAAITAVGIPLVYAKGGFMRQHLGQLPMRSHTE</sequence>
<dbReference type="PANTHER" id="PTHR24002">
    <property type="entry name" value="SOLUTE CARRIER FAMILY 22 MEMBER 18"/>
    <property type="match status" value="1"/>
</dbReference>
<feature type="transmembrane region" description="Helical" evidence="1">
    <location>
        <begin position="374"/>
        <end position="392"/>
    </location>
</feature>
<dbReference type="AlphaFoldDB" id="A0A7E4WBF4"/>
<accession>A0A7E4WBF4</accession>
<feature type="transmembrane region" description="Helical" evidence="1">
    <location>
        <begin position="142"/>
        <end position="164"/>
    </location>
</feature>
<feature type="transmembrane region" description="Helical" evidence="1">
    <location>
        <begin position="256"/>
        <end position="274"/>
    </location>
</feature>
<organism evidence="2 3">
    <name type="scientific">Panagrellus redivivus</name>
    <name type="common">Microworm</name>
    <dbReference type="NCBI Taxonomy" id="6233"/>
    <lineage>
        <taxon>Eukaryota</taxon>
        <taxon>Metazoa</taxon>
        <taxon>Ecdysozoa</taxon>
        <taxon>Nematoda</taxon>
        <taxon>Chromadorea</taxon>
        <taxon>Rhabditida</taxon>
        <taxon>Tylenchina</taxon>
        <taxon>Panagrolaimomorpha</taxon>
        <taxon>Panagrolaimoidea</taxon>
        <taxon>Panagrolaimidae</taxon>
        <taxon>Panagrellus</taxon>
    </lineage>
</organism>
<name>A0A7E4WBF4_PANRE</name>
<feature type="transmembrane region" description="Helical" evidence="1">
    <location>
        <begin position="286"/>
        <end position="303"/>
    </location>
</feature>
<evidence type="ECO:0000313" key="2">
    <source>
        <dbReference type="Proteomes" id="UP000492821"/>
    </source>
</evidence>
<dbReference type="Pfam" id="PF07690">
    <property type="entry name" value="MFS_1"/>
    <property type="match status" value="1"/>
</dbReference>
<feature type="transmembrane region" description="Helical" evidence="1">
    <location>
        <begin position="44"/>
        <end position="67"/>
    </location>
</feature>
<dbReference type="GO" id="GO:0022857">
    <property type="term" value="F:transmembrane transporter activity"/>
    <property type="evidence" value="ECO:0007669"/>
    <property type="project" value="InterPro"/>
</dbReference>
<reference evidence="2" key="1">
    <citation type="journal article" date="2013" name="Genetics">
        <title>The draft genome and transcriptome of Panagrellus redivivus are shaped by the harsh demands of a free-living lifestyle.</title>
        <authorList>
            <person name="Srinivasan J."/>
            <person name="Dillman A.R."/>
            <person name="Macchietto M.G."/>
            <person name="Heikkinen L."/>
            <person name="Lakso M."/>
            <person name="Fracchia K.M."/>
            <person name="Antoshechkin I."/>
            <person name="Mortazavi A."/>
            <person name="Wong G."/>
            <person name="Sternberg P.W."/>
        </authorList>
    </citation>
    <scope>NUCLEOTIDE SEQUENCE [LARGE SCALE GENOMIC DNA]</scope>
    <source>
        <strain evidence="2">MT8872</strain>
    </source>
</reference>
<keyword evidence="1" id="KW-0472">Membrane</keyword>
<feature type="transmembrane region" description="Helical" evidence="1">
    <location>
        <begin position="350"/>
        <end position="368"/>
    </location>
</feature>
<dbReference type="SUPFAM" id="SSF103473">
    <property type="entry name" value="MFS general substrate transporter"/>
    <property type="match status" value="1"/>
</dbReference>
<feature type="transmembrane region" description="Helical" evidence="1">
    <location>
        <begin position="309"/>
        <end position="330"/>
    </location>
</feature>
<dbReference type="InterPro" id="IPR036259">
    <property type="entry name" value="MFS_trans_sf"/>
</dbReference>
<evidence type="ECO:0000313" key="3">
    <source>
        <dbReference type="WBParaSite" id="Pan_g9207.t1"/>
    </source>
</evidence>
<dbReference type="InterPro" id="IPR011701">
    <property type="entry name" value="MFS"/>
</dbReference>
<feature type="transmembrane region" description="Helical" evidence="1">
    <location>
        <begin position="219"/>
        <end position="236"/>
    </location>
</feature>
<protein>
    <submittedName>
        <fullName evidence="3">MFS domain-containing protein</fullName>
    </submittedName>
</protein>
<dbReference type="Gene3D" id="1.20.1250.20">
    <property type="entry name" value="MFS general substrate transporter like domains"/>
    <property type="match status" value="1"/>
</dbReference>
<keyword evidence="2" id="KW-1185">Reference proteome</keyword>
<proteinExistence type="predicted"/>